<feature type="compositionally biased region" description="Low complexity" evidence="1">
    <location>
        <begin position="1312"/>
        <end position="1323"/>
    </location>
</feature>
<feature type="region of interest" description="Disordered" evidence="1">
    <location>
        <begin position="1233"/>
        <end position="1356"/>
    </location>
</feature>
<proteinExistence type="predicted"/>
<comment type="caution">
    <text evidence="3">The sequence shown here is derived from an EMBL/GenBank/DDBJ whole genome shotgun (WGS) entry which is preliminary data.</text>
</comment>
<evidence type="ECO:0000259" key="2">
    <source>
        <dbReference type="Pfam" id="PF01935"/>
    </source>
</evidence>
<dbReference type="InterPro" id="IPR027417">
    <property type="entry name" value="P-loop_NTPase"/>
</dbReference>
<name>A0ABS8PI08_9PSEU</name>
<keyword evidence="4" id="KW-1185">Reference proteome</keyword>
<evidence type="ECO:0000256" key="1">
    <source>
        <dbReference type="SAM" id="MobiDB-lite"/>
    </source>
</evidence>
<gene>
    <name evidence="3" type="ORF">LQ327_31445</name>
</gene>
<dbReference type="Pfam" id="PF01935">
    <property type="entry name" value="DUF87"/>
    <property type="match status" value="1"/>
</dbReference>
<dbReference type="CDD" id="cd01127">
    <property type="entry name" value="TrwB_TraG_TraD_VirD4"/>
    <property type="match status" value="1"/>
</dbReference>
<sequence>MTAAALSAGLPQLIVDALATQIVNTIEGHGRGDCVRVDSIRQVDAASLAVAVRTRVEADVAGGADVHVLAAAPDHDLDGGLTIPAERAVELRNRKQRRLVLMVPIGSGVSASSLDNSFARIDIARLLADAGDRLMASVDVGLRDAVRRAGRELGSSRPVEAWSRYAAAVAAEPTWEVVGSSLWMVGLIPDLGGEELVDRLSRNARCAKAVSRPLRPVASVADRLSSAGVPEGSARDRIARFLAGPGVDLSDVVSWAGMLVEPGNAGVLTFEHWPLTEPTSLPITALRVDPFLKEDGALRTGTRLRQAVSGDLPYLEVGEDTPGSVTVTWRTEPAKSDTVDRWLLEVLPPEDLRDSDTEPFVRQTVKGDKRRATVRIDLAEEDAVAGALLVVRLTAVDNTGQACVLSSGIDAVDESQQFAVRWEAEPVPAAGGRRASAPSLAQALLDAALDGQDDLKEDAPSWDGGAFSVRVGGRRTVRLALSPTLTMLQRRSLGELGVATAWSAEGRLGEVLNIDAIHAFREVLPQTLSERRRRLFGRLADRYPRDVVETLEWDEELRAEVEAYCQTYRRALDAVTDPTARVALLTMDTLTLSVATAGYAPIAAVIVLPLHPMRLAWAAEHAATLGRWARQLTSMGRRADRRQSVDSKLVARVAPANLPFAVLGAEGSPFVFVREGTLGTGVYLDPGEAEPGAAMQAVFDVLGLDRRDVTPEVPSSVLAERIEAYRVVNPGQDAMRVLAYNPGSGELLAKALATAVLGTPDGDDDVAPAPSRVEVTAYSSRPSFTDPLPALTDLQRRVASRQVRGTNSYLMPPLGVSIRSHEDLAADDAGAHLGVVADLADVRADAASEATGVAVADPAASFRNLLTPASNQRAAAGNEVVWRTAPALRARLRDGASDAVDAHRAYQAALAGHLGYESTSVALAARLGAEERESLNAAHSRSDWVVTLDRNLGVDLFTGPAGEFDPDRPYILDYAPDFLEGLGPRLTVTTTHRAEVERLLADAMQELDLAAVDDSVRNILTHLQVVSGRLAMRLIGRSNLATEAVSLAALMAHLRRRGELDGTVVMPVDAHMDVFGDSGAEVGVRRCDLVLLRSTARTLRLECIEVKSRKAAALPSALVDDIVEQLDATVSMLRDTFFRTDPPRVDAELQRARLTGIFRHHADRALAMGLIESTRRSELERLFERVEDGALIPEFARHGYVVSLRGTEGFPSTHRGVRIDVLTTQELGEIGFSTRAHTGSGPTPAPEAPGASHPEIYPPRPTVTTTVSAGPPPPTVAARPSETLERVDAEQYSAPGSTAEPAAPPHGPSDEASSLSTPATSAPQEYPVPSAPPDDGGEERPRPSEPDTPRRGFPESAEVVLGQDAHATDVRWRISTSGSPHLFVLGIPGQGKSVTTRRILNSFADQHLPALVLDFHGDMASAPPGEAAVLDATHGLPFSPFEMREDDPARYHEAAWELSEVIGFVCGLGEIQRNAVYEGLREVYRARGFGTPEGPGRLPTMTELAEAVAVVEGSGRSRNVVARLRPLTDFGLFVEHADVSFSDLLGRGIVLDVHGLMEQVQIAAGAFVLRKVYREMFRWGQSRQLRLAVVLDEAHRLAKDVTLPKIMKEGRKYGVAVVVASQGVADFHKDVLGNAGTKVAFRCNFPQSRTVAGFMRGRNGQDMAVALENLSVGQSYISTPERAEARKVFMIKD</sequence>
<dbReference type="InterPro" id="IPR002789">
    <property type="entry name" value="HerA_central"/>
</dbReference>
<feature type="domain" description="Helicase HerA central" evidence="2">
    <location>
        <begin position="1376"/>
        <end position="1445"/>
    </location>
</feature>
<accession>A0ABS8PI08</accession>
<protein>
    <submittedName>
        <fullName evidence="3">DUF87 domain-containing protein</fullName>
    </submittedName>
</protein>
<dbReference type="EMBL" id="JAJNDB010000010">
    <property type="protein sequence ID" value="MCD2197894.1"/>
    <property type="molecule type" value="Genomic_DNA"/>
</dbReference>
<dbReference type="SUPFAM" id="SSF52540">
    <property type="entry name" value="P-loop containing nucleoside triphosphate hydrolases"/>
    <property type="match status" value="1"/>
</dbReference>
<dbReference type="Proteomes" id="UP001199469">
    <property type="component" value="Unassembled WGS sequence"/>
</dbReference>
<evidence type="ECO:0000313" key="4">
    <source>
        <dbReference type="Proteomes" id="UP001199469"/>
    </source>
</evidence>
<dbReference type="InterPro" id="IPR051162">
    <property type="entry name" value="T4SS_component"/>
</dbReference>
<dbReference type="Gene3D" id="3.40.50.300">
    <property type="entry name" value="P-loop containing nucleotide triphosphate hydrolases"/>
    <property type="match status" value="2"/>
</dbReference>
<reference evidence="3 4" key="1">
    <citation type="submission" date="2021-11" db="EMBL/GenBank/DDBJ databases">
        <title>Draft genome sequence of Actinomycetospora sp. SF1 isolated from the rhizosphere soil.</title>
        <authorList>
            <person name="Duangmal K."/>
            <person name="Chantavorakit T."/>
        </authorList>
    </citation>
    <scope>NUCLEOTIDE SEQUENCE [LARGE SCALE GENOMIC DNA]</scope>
    <source>
        <strain evidence="3 4">TBRC 5722</strain>
    </source>
</reference>
<dbReference type="PANTHER" id="PTHR30121:SF6">
    <property type="entry name" value="SLR6007 PROTEIN"/>
    <property type="match status" value="1"/>
</dbReference>
<evidence type="ECO:0000313" key="3">
    <source>
        <dbReference type="EMBL" id="MCD2197894.1"/>
    </source>
</evidence>
<organism evidence="3 4">
    <name type="scientific">Actinomycetospora endophytica</name>
    <dbReference type="NCBI Taxonomy" id="2291215"/>
    <lineage>
        <taxon>Bacteria</taxon>
        <taxon>Bacillati</taxon>
        <taxon>Actinomycetota</taxon>
        <taxon>Actinomycetes</taxon>
        <taxon>Pseudonocardiales</taxon>
        <taxon>Pseudonocardiaceae</taxon>
        <taxon>Actinomycetospora</taxon>
    </lineage>
</organism>
<dbReference type="RefSeq" id="WP_230740323.1">
    <property type="nucleotide sequence ID" value="NZ_JAJNDB010000010.1"/>
</dbReference>
<feature type="compositionally biased region" description="Basic and acidic residues" evidence="1">
    <location>
        <begin position="1338"/>
        <end position="1353"/>
    </location>
</feature>
<dbReference type="PANTHER" id="PTHR30121">
    <property type="entry name" value="UNCHARACTERIZED PROTEIN YJGR-RELATED"/>
    <property type="match status" value="1"/>
</dbReference>